<reference evidence="2 3" key="1">
    <citation type="submission" date="2023-03" db="EMBL/GenBank/DDBJ databases">
        <title>Draft genome sequence of Streptomyces sp. RB6PN23 isolated from peat swamp forest in Thailand.</title>
        <authorList>
            <person name="Klaysubun C."/>
            <person name="Duangmal K."/>
        </authorList>
    </citation>
    <scope>NUCLEOTIDE SEQUENCE [LARGE SCALE GENOMIC DNA]</scope>
    <source>
        <strain evidence="2 3">RB6PN23</strain>
    </source>
</reference>
<dbReference type="EMBL" id="JARJBC010000014">
    <property type="protein sequence ID" value="MDF3291917.1"/>
    <property type="molecule type" value="Genomic_DNA"/>
</dbReference>
<name>A0ABT5ZQ19_9ACTN</name>
<organism evidence="2 3">
    <name type="scientific">Streptomyces silvisoli</name>
    <dbReference type="NCBI Taxonomy" id="3034235"/>
    <lineage>
        <taxon>Bacteria</taxon>
        <taxon>Bacillati</taxon>
        <taxon>Actinomycetota</taxon>
        <taxon>Actinomycetes</taxon>
        <taxon>Kitasatosporales</taxon>
        <taxon>Streptomycetaceae</taxon>
        <taxon>Streptomyces</taxon>
    </lineage>
</organism>
<proteinExistence type="predicted"/>
<comment type="caution">
    <text evidence="2">The sequence shown here is derived from an EMBL/GenBank/DDBJ whole genome shotgun (WGS) entry which is preliminary data.</text>
</comment>
<accession>A0ABT5ZQ19</accession>
<dbReference type="RefSeq" id="WP_276095054.1">
    <property type="nucleotide sequence ID" value="NZ_JARJBC010000014.1"/>
</dbReference>
<sequence>MRLRLLAEDESTGAANPAACVEISFDLVHRDDAVFFPKPWRITPADLIRLVVEIDLTLGEIRAEVMRAEVTLKRALGDWYAEGGAAIASMPPNDALLARVLHGLSKDDLTARRDTAGPLPSQRHPMAATS</sequence>
<evidence type="ECO:0000313" key="3">
    <source>
        <dbReference type="Proteomes" id="UP001216579"/>
    </source>
</evidence>
<protein>
    <submittedName>
        <fullName evidence="2">Uncharacterized protein</fullName>
    </submittedName>
</protein>
<gene>
    <name evidence="2" type="ORF">P3G67_22350</name>
</gene>
<evidence type="ECO:0000313" key="2">
    <source>
        <dbReference type="EMBL" id="MDF3291917.1"/>
    </source>
</evidence>
<evidence type="ECO:0000256" key="1">
    <source>
        <dbReference type="SAM" id="MobiDB-lite"/>
    </source>
</evidence>
<dbReference type="Proteomes" id="UP001216579">
    <property type="component" value="Unassembled WGS sequence"/>
</dbReference>
<feature type="region of interest" description="Disordered" evidence="1">
    <location>
        <begin position="109"/>
        <end position="130"/>
    </location>
</feature>
<keyword evidence="3" id="KW-1185">Reference proteome</keyword>